<evidence type="ECO:0000313" key="1">
    <source>
        <dbReference type="EMBL" id="GBP49788.1"/>
    </source>
</evidence>
<evidence type="ECO:0000313" key="2">
    <source>
        <dbReference type="Proteomes" id="UP000299102"/>
    </source>
</evidence>
<name>A0A4C1WEK4_EUMVA</name>
<protein>
    <submittedName>
        <fullName evidence="1">Uncharacterized protein</fullName>
    </submittedName>
</protein>
<proteinExistence type="predicted"/>
<reference evidence="1 2" key="1">
    <citation type="journal article" date="2019" name="Commun. Biol.">
        <title>The bagworm genome reveals a unique fibroin gene that provides high tensile strength.</title>
        <authorList>
            <person name="Kono N."/>
            <person name="Nakamura H."/>
            <person name="Ohtoshi R."/>
            <person name="Tomita M."/>
            <person name="Numata K."/>
            <person name="Arakawa K."/>
        </authorList>
    </citation>
    <scope>NUCLEOTIDE SEQUENCE [LARGE SCALE GENOMIC DNA]</scope>
</reference>
<dbReference type="AlphaFoldDB" id="A0A4C1WEK4"/>
<dbReference type="Proteomes" id="UP000299102">
    <property type="component" value="Unassembled WGS sequence"/>
</dbReference>
<organism evidence="1 2">
    <name type="scientific">Eumeta variegata</name>
    <name type="common">Bagworm moth</name>
    <name type="synonym">Eumeta japonica</name>
    <dbReference type="NCBI Taxonomy" id="151549"/>
    <lineage>
        <taxon>Eukaryota</taxon>
        <taxon>Metazoa</taxon>
        <taxon>Ecdysozoa</taxon>
        <taxon>Arthropoda</taxon>
        <taxon>Hexapoda</taxon>
        <taxon>Insecta</taxon>
        <taxon>Pterygota</taxon>
        <taxon>Neoptera</taxon>
        <taxon>Endopterygota</taxon>
        <taxon>Lepidoptera</taxon>
        <taxon>Glossata</taxon>
        <taxon>Ditrysia</taxon>
        <taxon>Tineoidea</taxon>
        <taxon>Psychidae</taxon>
        <taxon>Oiketicinae</taxon>
        <taxon>Eumeta</taxon>
    </lineage>
</organism>
<comment type="caution">
    <text evidence="1">The sequence shown here is derived from an EMBL/GenBank/DDBJ whole genome shotgun (WGS) entry which is preliminary data.</text>
</comment>
<accession>A0A4C1WEK4</accession>
<keyword evidence="2" id="KW-1185">Reference proteome</keyword>
<dbReference type="OrthoDB" id="8123506at2759"/>
<dbReference type="EMBL" id="BGZK01000552">
    <property type="protein sequence ID" value="GBP49788.1"/>
    <property type="molecule type" value="Genomic_DNA"/>
</dbReference>
<sequence>MSEKVASACPQDPTHTATQSKMYFCEDHLDMLNDMENYTEYRVMGSGSQIRMRADCLPSKFGCQLDRKRRTDVKTSRSSPAKRQKLRTIEEYEREVEQMRPVRNEGCPLTLSPMRLKLPEPAAQHVLRGPSTQNLTIQQDRGRERTRASPSPRLEFYFGLLFSSNEHPHQIVGVIKMDSETFLLLQRNGRSEASTSDGSILERIAPADFFQTAFDGYYRTR</sequence>
<gene>
    <name evidence="1" type="ORF">EVAR_81408_1</name>
</gene>